<keyword evidence="1" id="KW-0812">Transmembrane</keyword>
<evidence type="ECO:0000313" key="4">
    <source>
        <dbReference type="Proteomes" id="UP000663828"/>
    </source>
</evidence>
<protein>
    <submittedName>
        <fullName evidence="2">Uncharacterized protein</fullName>
    </submittedName>
</protein>
<evidence type="ECO:0000313" key="2">
    <source>
        <dbReference type="EMBL" id="CAF1529879.1"/>
    </source>
</evidence>
<keyword evidence="1" id="KW-0472">Membrane</keyword>
<sequence>MMNMKTFLTWIYNFIWNYNLFTLEEDDYDDTNADPVLFLRKQKYKTRLYITLFTVFLYILFYGSWIKVESETIIISNVTSNIVDELFSEYGQTVSCPCSTNTILYQHFLSNNVTMHPVCSSDFIRKEWIEGLYFSNASQYGIWDFRRVAYSQFELLSRLCLISQKMASQIETDVDNTELVNINLLSSKQIQLEINNTIEFRKNNALGQMISFLNYWHTTIDRTFLVSALGTNWMLRTSFVNNTPNEIFGLGTPYLDINAEQFRQCGNAKVINPAILPSLSIDLSQLTSFWKPDFTSNITIVKGFFVTCTSLDALFESTMDCLYEFECVQLLIDYFPKLNQVFIIST</sequence>
<keyword evidence="4" id="KW-1185">Reference proteome</keyword>
<evidence type="ECO:0000313" key="3">
    <source>
        <dbReference type="EMBL" id="CAF1563938.1"/>
    </source>
</evidence>
<name>A0A815V8U0_ADIRI</name>
<gene>
    <name evidence="2" type="ORF">EDS130_LOCUS44485</name>
    <name evidence="3" type="ORF">XAT740_LOCUS43862</name>
</gene>
<comment type="caution">
    <text evidence="2">The sequence shown here is derived from an EMBL/GenBank/DDBJ whole genome shotgun (WGS) entry which is preliminary data.</text>
</comment>
<evidence type="ECO:0000313" key="5">
    <source>
        <dbReference type="Proteomes" id="UP000663852"/>
    </source>
</evidence>
<organism evidence="2 5">
    <name type="scientific">Adineta ricciae</name>
    <name type="common">Rotifer</name>
    <dbReference type="NCBI Taxonomy" id="249248"/>
    <lineage>
        <taxon>Eukaryota</taxon>
        <taxon>Metazoa</taxon>
        <taxon>Spiralia</taxon>
        <taxon>Gnathifera</taxon>
        <taxon>Rotifera</taxon>
        <taxon>Eurotatoria</taxon>
        <taxon>Bdelloidea</taxon>
        <taxon>Adinetida</taxon>
        <taxon>Adinetidae</taxon>
        <taxon>Adineta</taxon>
    </lineage>
</organism>
<accession>A0A815V8U0</accession>
<evidence type="ECO:0000256" key="1">
    <source>
        <dbReference type="SAM" id="Phobius"/>
    </source>
</evidence>
<keyword evidence="1" id="KW-1133">Transmembrane helix</keyword>
<feature type="transmembrane region" description="Helical" evidence="1">
    <location>
        <begin position="48"/>
        <end position="66"/>
    </location>
</feature>
<dbReference type="Proteomes" id="UP000663852">
    <property type="component" value="Unassembled WGS sequence"/>
</dbReference>
<reference evidence="2" key="1">
    <citation type="submission" date="2021-02" db="EMBL/GenBank/DDBJ databases">
        <authorList>
            <person name="Nowell W R."/>
        </authorList>
    </citation>
    <scope>NUCLEOTIDE SEQUENCE</scope>
</reference>
<dbReference type="EMBL" id="CAJNOR010005475">
    <property type="protein sequence ID" value="CAF1563938.1"/>
    <property type="molecule type" value="Genomic_DNA"/>
</dbReference>
<proteinExistence type="predicted"/>
<dbReference type="Proteomes" id="UP000663828">
    <property type="component" value="Unassembled WGS sequence"/>
</dbReference>
<dbReference type="EMBL" id="CAJNOJ010000865">
    <property type="protein sequence ID" value="CAF1529879.1"/>
    <property type="molecule type" value="Genomic_DNA"/>
</dbReference>
<dbReference type="AlphaFoldDB" id="A0A815V8U0"/>